<name>W9IB65_FUSOX</name>
<dbReference type="SUPFAM" id="SSF51338">
    <property type="entry name" value="Composite domain of metallo-dependent hydrolases"/>
    <property type="match status" value="1"/>
</dbReference>
<feature type="domain" description="Amidohydrolase-related" evidence="1">
    <location>
        <begin position="53"/>
        <end position="317"/>
    </location>
</feature>
<evidence type="ECO:0000259" key="1">
    <source>
        <dbReference type="Pfam" id="PF01979"/>
    </source>
</evidence>
<reference evidence="2 3" key="1">
    <citation type="submission" date="2011-06" db="EMBL/GenBank/DDBJ databases">
        <title>The Genome Sequence of Fusarium oxysporum FOSC 3-a.</title>
        <authorList>
            <consortium name="The Broad Institute Genome Sequencing Platform"/>
            <person name="Ma L.-J."/>
            <person name="Gale L.R."/>
            <person name="Schwartz D.C."/>
            <person name="Zhou S."/>
            <person name="Corby-Kistler H."/>
            <person name="Young S.K."/>
            <person name="Zeng Q."/>
            <person name="Gargeya S."/>
            <person name="Fitzgerald M."/>
            <person name="Haas B."/>
            <person name="Abouelleil A."/>
            <person name="Alvarado L."/>
            <person name="Arachchi H.M."/>
            <person name="Berlin A."/>
            <person name="Brown A."/>
            <person name="Chapman S.B."/>
            <person name="Chen Z."/>
            <person name="Dunbar C."/>
            <person name="Freedman E."/>
            <person name="Gearin G."/>
            <person name="Gellesch M."/>
            <person name="Goldberg J."/>
            <person name="Griggs A."/>
            <person name="Gujja S."/>
            <person name="Heiman D."/>
            <person name="Howarth C."/>
            <person name="Larson L."/>
            <person name="Lui A."/>
            <person name="MacDonald P.J.P."/>
            <person name="Mehta T."/>
            <person name="Montmayeur A."/>
            <person name="Murphy C."/>
            <person name="Neiman D."/>
            <person name="Pearson M."/>
            <person name="Priest M."/>
            <person name="Roberts A."/>
            <person name="Saif S."/>
            <person name="Shea T."/>
            <person name="Shenoy N."/>
            <person name="Sisk P."/>
            <person name="Stolte C."/>
            <person name="Sykes S."/>
            <person name="Wortman J."/>
            <person name="Nusbaum C."/>
            <person name="Birren B."/>
        </authorList>
    </citation>
    <scope>NUCLEOTIDE SEQUENCE [LARGE SCALE GENOMIC DNA]</scope>
    <source>
        <strain evidence="3">FOSC 3-a</strain>
    </source>
</reference>
<dbReference type="InterPro" id="IPR051781">
    <property type="entry name" value="Metallo-dep_Hydrolase"/>
</dbReference>
<dbReference type="InterPro" id="IPR011059">
    <property type="entry name" value="Metal-dep_hydrolase_composite"/>
</dbReference>
<dbReference type="InterPro" id="IPR032466">
    <property type="entry name" value="Metal_Hydrolase"/>
</dbReference>
<proteinExistence type="predicted"/>
<gene>
    <name evidence="2" type="ORF">FOYG_07409</name>
</gene>
<dbReference type="EMBL" id="JH717843">
    <property type="protein sequence ID" value="EWY89741.1"/>
    <property type="molecule type" value="Genomic_DNA"/>
</dbReference>
<dbReference type="PANTHER" id="PTHR43135:SF3">
    <property type="entry name" value="ALPHA-D-RIBOSE 1-METHYLPHOSPHONATE 5-TRIPHOSPHATE DIPHOSPHATASE"/>
    <property type="match status" value="1"/>
</dbReference>
<accession>W9IB65</accession>
<dbReference type="Gene3D" id="2.30.40.10">
    <property type="entry name" value="Urease, subunit C, domain 1"/>
    <property type="match status" value="1"/>
</dbReference>
<dbReference type="Proteomes" id="UP000030753">
    <property type="component" value="Unassembled WGS sequence"/>
</dbReference>
<organism evidence="2 3">
    <name type="scientific">Fusarium oxysporum NRRL 32931</name>
    <dbReference type="NCBI Taxonomy" id="660029"/>
    <lineage>
        <taxon>Eukaryota</taxon>
        <taxon>Fungi</taxon>
        <taxon>Dikarya</taxon>
        <taxon>Ascomycota</taxon>
        <taxon>Pezizomycotina</taxon>
        <taxon>Sordariomycetes</taxon>
        <taxon>Hypocreomycetidae</taxon>
        <taxon>Hypocreales</taxon>
        <taxon>Nectriaceae</taxon>
        <taxon>Fusarium</taxon>
        <taxon>Fusarium oxysporum species complex</taxon>
    </lineage>
</organism>
<dbReference type="GO" id="GO:0016810">
    <property type="term" value="F:hydrolase activity, acting on carbon-nitrogen (but not peptide) bonds"/>
    <property type="evidence" value="ECO:0007669"/>
    <property type="project" value="InterPro"/>
</dbReference>
<dbReference type="HOGENOM" id="CLU_023620_6_1_1"/>
<sequence length="351" mass="37442">MAETSTTKITAISNVRIFDGNEIKGPSTVIINGELIGTPDSVPTNSLDAQGAVLLPGLIDCHVHLSGPRDLQKMAKFGVTTAKNMTDIRSCGLAATAPGSVHSRIPTLPSEALVTDAADAERFVARQVADGAAYIKIVADVPGRDQESLNALVDAAHRSGKQVVAHAVSTIAASMAQAAGVDYLTHVPVDGVMNDQEIHQMLEDKRVSIPTLTMMKGVASRKGADYQNSIKTVTSLHHAGVPILAGTDANDSPGVPTNIPHGKTLHEEFELLVQCGLSTTEVLRSATCLPAKYFGLSDRGSIEPGRRADLILIEDNPSRTLQQQGEFRRCGLPGRRLLKLCPRYRRLAMFS</sequence>
<dbReference type="Gene3D" id="3.40.50.10910">
    <property type="entry name" value="Amidohydrolase"/>
    <property type="match status" value="1"/>
</dbReference>
<dbReference type="PANTHER" id="PTHR43135">
    <property type="entry name" value="ALPHA-D-RIBOSE 1-METHYLPHOSPHONATE 5-TRIPHOSPHATE DIPHOSPHATASE"/>
    <property type="match status" value="1"/>
</dbReference>
<evidence type="ECO:0000313" key="2">
    <source>
        <dbReference type="EMBL" id="EWY89741.1"/>
    </source>
</evidence>
<dbReference type="Gene3D" id="3.30.110.90">
    <property type="entry name" value="Amidohydrolase"/>
    <property type="match status" value="1"/>
</dbReference>
<dbReference type="OrthoDB" id="194468at2759"/>
<dbReference type="SUPFAM" id="SSF51556">
    <property type="entry name" value="Metallo-dependent hydrolases"/>
    <property type="match status" value="1"/>
</dbReference>
<dbReference type="Pfam" id="PF01979">
    <property type="entry name" value="Amidohydro_1"/>
    <property type="match status" value="1"/>
</dbReference>
<dbReference type="AlphaFoldDB" id="W9IB65"/>
<dbReference type="Gene3D" id="1.20.58.520">
    <property type="entry name" value="Amidohydrolase"/>
    <property type="match status" value="1"/>
</dbReference>
<dbReference type="InterPro" id="IPR006680">
    <property type="entry name" value="Amidohydro-rel"/>
</dbReference>
<protein>
    <recommendedName>
        <fullName evidence="1">Amidohydrolase-related domain-containing protein</fullName>
    </recommendedName>
</protein>
<evidence type="ECO:0000313" key="3">
    <source>
        <dbReference type="Proteomes" id="UP000030753"/>
    </source>
</evidence>